<dbReference type="InterPro" id="IPR003661">
    <property type="entry name" value="HisK_dim/P_dom"/>
</dbReference>
<keyword evidence="3" id="KW-0418">Kinase</keyword>
<proteinExistence type="predicted"/>
<dbReference type="EMBL" id="CP071527">
    <property type="protein sequence ID" value="USQ15140.1"/>
    <property type="molecule type" value="Genomic_DNA"/>
</dbReference>
<keyword evidence="4" id="KW-1185">Reference proteome</keyword>
<name>A0ABY4YD19_9GAMM</name>
<keyword evidence="3" id="KW-0808">Transferase</keyword>
<dbReference type="Proteomes" id="UP001057474">
    <property type="component" value="Chromosome"/>
</dbReference>
<dbReference type="SUPFAM" id="SSF47384">
    <property type="entry name" value="Homodimeric domain of signal transducing histidine kinase"/>
    <property type="match status" value="1"/>
</dbReference>
<protein>
    <recommendedName>
        <fullName evidence="2">histidine kinase</fullName>
        <ecNumber evidence="2">2.7.13.3</ecNumber>
    </recommendedName>
</protein>
<gene>
    <name evidence="3" type="ORF">J2N86_06420</name>
</gene>
<dbReference type="InterPro" id="IPR036097">
    <property type="entry name" value="HisK_dim/P_sf"/>
</dbReference>
<dbReference type="CDD" id="cd00082">
    <property type="entry name" value="HisKA"/>
    <property type="match status" value="1"/>
</dbReference>
<evidence type="ECO:0000256" key="2">
    <source>
        <dbReference type="ARBA" id="ARBA00012438"/>
    </source>
</evidence>
<evidence type="ECO:0000256" key="1">
    <source>
        <dbReference type="ARBA" id="ARBA00000085"/>
    </source>
</evidence>
<reference evidence="3" key="1">
    <citation type="submission" date="2021-03" db="EMBL/GenBank/DDBJ databases">
        <title>Legionella lytica PCM 2298.</title>
        <authorList>
            <person name="Koper P."/>
        </authorList>
    </citation>
    <scope>NUCLEOTIDE SEQUENCE</scope>
    <source>
        <strain evidence="3">PCM 2298</strain>
    </source>
</reference>
<organism evidence="3 4">
    <name type="scientific">Legionella lytica</name>
    <dbReference type="NCBI Taxonomy" id="96232"/>
    <lineage>
        <taxon>Bacteria</taxon>
        <taxon>Pseudomonadati</taxon>
        <taxon>Pseudomonadota</taxon>
        <taxon>Gammaproteobacteria</taxon>
        <taxon>Legionellales</taxon>
        <taxon>Legionellaceae</taxon>
        <taxon>Legionella</taxon>
    </lineage>
</organism>
<dbReference type="Gene3D" id="1.10.287.130">
    <property type="match status" value="1"/>
</dbReference>
<dbReference type="EC" id="2.7.13.3" evidence="2"/>
<evidence type="ECO:0000313" key="3">
    <source>
        <dbReference type="EMBL" id="USQ15140.1"/>
    </source>
</evidence>
<sequence>MQKNLHSQLLLKFIHELNQPLTVIKAYLGGCEIKLQRNELSPSQMNSALQKINEHTELFKNKINSMQQLIVQEEGINISSIITEISSLFFFEIKHHHIRLTLDFHECSPDFNINKSQLKGVLFRLLKQCIGTVEKNAIEQSELVIQTKPHQNNALSMTITSNFPIKEESVEDELTYCRTLFTTDCGSLSAELVPNGICFKLIMFYKDSRYAK</sequence>
<accession>A0ABY4YD19</accession>
<evidence type="ECO:0000313" key="4">
    <source>
        <dbReference type="Proteomes" id="UP001057474"/>
    </source>
</evidence>
<dbReference type="GO" id="GO:0016301">
    <property type="term" value="F:kinase activity"/>
    <property type="evidence" value="ECO:0007669"/>
    <property type="project" value="UniProtKB-KW"/>
</dbReference>
<comment type="catalytic activity">
    <reaction evidence="1">
        <text>ATP + protein L-histidine = ADP + protein N-phospho-L-histidine.</text>
        <dbReference type="EC" id="2.7.13.3"/>
    </reaction>
</comment>